<dbReference type="EMBL" id="JAAXPF010000007">
    <property type="protein sequence ID" value="NKY69202.1"/>
    <property type="molecule type" value="Genomic_DNA"/>
</dbReference>
<name>A0A7X6LSV1_9CORY</name>
<gene>
    <name evidence="3" type="ORF">HF989_07420</name>
    <name evidence="2" type="ORF">JOF50_001190</name>
</gene>
<evidence type="ECO:0008006" key="6">
    <source>
        <dbReference type="Google" id="ProtNLM"/>
    </source>
</evidence>
<reference evidence="2 5" key="2">
    <citation type="submission" date="2024-06" db="EMBL/GenBank/DDBJ databases">
        <title>Sequencing the genomes of 1000 actinobacteria strains.</title>
        <authorList>
            <person name="Klenk H.-P."/>
        </authorList>
    </citation>
    <scope>NUCLEOTIDE SEQUENCE [LARGE SCALE GENOMIC DNA]</scope>
    <source>
        <strain evidence="2 5">DSM 44265</strain>
    </source>
</reference>
<protein>
    <recommendedName>
        <fullName evidence="6">DUF306 domain-containing protein</fullName>
    </recommendedName>
</protein>
<dbReference type="EMBL" id="JBEPNZ010000001">
    <property type="protein sequence ID" value="MET3944391.1"/>
    <property type="molecule type" value="Genomic_DNA"/>
</dbReference>
<evidence type="ECO:0000313" key="3">
    <source>
        <dbReference type="EMBL" id="NKY69202.1"/>
    </source>
</evidence>
<dbReference type="RefSeq" id="WP_168685287.1">
    <property type="nucleotide sequence ID" value="NZ_JAAXPF010000007.1"/>
</dbReference>
<keyword evidence="1" id="KW-0732">Signal</keyword>
<proteinExistence type="predicted"/>
<organism evidence="3 4">
    <name type="scientific">Corynebacterium mucifaciens</name>
    <dbReference type="NCBI Taxonomy" id="57171"/>
    <lineage>
        <taxon>Bacteria</taxon>
        <taxon>Bacillati</taxon>
        <taxon>Actinomycetota</taxon>
        <taxon>Actinomycetes</taxon>
        <taxon>Mycobacteriales</taxon>
        <taxon>Corynebacteriaceae</taxon>
        <taxon>Corynebacterium</taxon>
    </lineage>
</organism>
<reference evidence="3 4" key="1">
    <citation type="submission" date="2020-04" db="EMBL/GenBank/DDBJ databases">
        <title>MicrobeNet Type strains.</title>
        <authorList>
            <person name="Nicholson A.C."/>
        </authorList>
    </citation>
    <scope>NUCLEOTIDE SEQUENCE [LARGE SCALE GENOMIC DNA]</scope>
    <source>
        <strain evidence="3 4">ATCC 700355</strain>
    </source>
</reference>
<dbReference type="Proteomes" id="UP001549139">
    <property type="component" value="Unassembled WGS sequence"/>
</dbReference>
<dbReference type="AlphaFoldDB" id="A0A7X6LSV1"/>
<feature type="signal peptide" evidence="1">
    <location>
        <begin position="1"/>
        <end position="19"/>
    </location>
</feature>
<feature type="chain" id="PRO_5039161498" description="DUF306 domain-containing protein" evidence="1">
    <location>
        <begin position="20"/>
        <end position="127"/>
    </location>
</feature>
<evidence type="ECO:0000313" key="5">
    <source>
        <dbReference type="Proteomes" id="UP001549139"/>
    </source>
</evidence>
<evidence type="ECO:0000256" key="1">
    <source>
        <dbReference type="SAM" id="SignalP"/>
    </source>
</evidence>
<sequence length="127" mass="13553">MRRALPAASLLVLTACAPAPSWQVVSVRADEDLPATKMSPARVRIDDHSFAGTTGCADISGVYDGDTDVTLSQVQVGDPGDCAGWARHTHDQLTELIVDGAALHLTRPADYELVLVDADGRTVRLMR</sequence>
<dbReference type="PROSITE" id="PS51257">
    <property type="entry name" value="PROKAR_LIPOPROTEIN"/>
    <property type="match status" value="1"/>
</dbReference>
<comment type="caution">
    <text evidence="3">The sequence shown here is derived from an EMBL/GenBank/DDBJ whole genome shotgun (WGS) entry which is preliminary data.</text>
</comment>
<evidence type="ECO:0000313" key="2">
    <source>
        <dbReference type="EMBL" id="MET3944391.1"/>
    </source>
</evidence>
<evidence type="ECO:0000313" key="4">
    <source>
        <dbReference type="Proteomes" id="UP000554284"/>
    </source>
</evidence>
<keyword evidence="5" id="KW-1185">Reference proteome</keyword>
<dbReference type="Proteomes" id="UP000554284">
    <property type="component" value="Unassembled WGS sequence"/>
</dbReference>
<accession>A0A7X6LSV1</accession>